<name>A0A1I3QHE8_9EURY</name>
<dbReference type="InterPro" id="IPR036291">
    <property type="entry name" value="NAD(P)-bd_dom_sf"/>
</dbReference>
<accession>A0A1I3QHE8</accession>
<feature type="compositionally biased region" description="Polar residues" evidence="1">
    <location>
        <begin position="41"/>
        <end position="53"/>
    </location>
</feature>
<evidence type="ECO:0000313" key="4">
    <source>
        <dbReference type="Proteomes" id="UP000182829"/>
    </source>
</evidence>
<feature type="region of interest" description="Disordered" evidence="1">
    <location>
        <begin position="31"/>
        <end position="53"/>
    </location>
</feature>
<evidence type="ECO:0000259" key="2">
    <source>
        <dbReference type="Pfam" id="PF01370"/>
    </source>
</evidence>
<dbReference type="AlphaFoldDB" id="A0A1I3QHE8"/>
<dbReference type="Gene3D" id="3.40.50.720">
    <property type="entry name" value="NAD(P)-binding Rossmann-like Domain"/>
    <property type="match status" value="1"/>
</dbReference>
<sequence length="53" mass="5555">MKLDVTGATGGVGSWIVDHCAKETHDILGVDTALENPDSEVASSRTVSRQSGR</sequence>
<reference evidence="3 4" key="1">
    <citation type="submission" date="2016-10" db="EMBL/GenBank/DDBJ databases">
        <authorList>
            <person name="de Groot N.N."/>
        </authorList>
    </citation>
    <scope>NUCLEOTIDE SEQUENCE [LARGE SCALE GENOMIC DNA]</scope>
    <source>
        <strain evidence="3 4">SP2</strain>
    </source>
</reference>
<dbReference type="SUPFAM" id="SSF51735">
    <property type="entry name" value="NAD(P)-binding Rossmann-fold domains"/>
    <property type="match status" value="1"/>
</dbReference>
<gene>
    <name evidence="3" type="ORF">SAMN05443661_12243</name>
</gene>
<evidence type="ECO:0000313" key="3">
    <source>
        <dbReference type="EMBL" id="SFJ33115.1"/>
    </source>
</evidence>
<evidence type="ECO:0000256" key="1">
    <source>
        <dbReference type="SAM" id="MobiDB-lite"/>
    </source>
</evidence>
<feature type="domain" description="NAD-dependent epimerase/dehydratase" evidence="2">
    <location>
        <begin position="5"/>
        <end position="38"/>
    </location>
</feature>
<dbReference type="Proteomes" id="UP000182829">
    <property type="component" value="Unassembled WGS sequence"/>
</dbReference>
<protein>
    <submittedName>
        <fullName evidence="3">NAD dependent epimerase/dehydratase family protein</fullName>
    </submittedName>
</protein>
<proteinExistence type="predicted"/>
<dbReference type="Pfam" id="PF01370">
    <property type="entry name" value="Epimerase"/>
    <property type="match status" value="1"/>
</dbReference>
<dbReference type="RefSeq" id="WP_005581184.1">
    <property type="nucleotide sequence ID" value="NZ_FORO01000022.1"/>
</dbReference>
<dbReference type="GeneID" id="42782777"/>
<organism evidence="3 4">
    <name type="scientific">Natronobacterium gregoryi</name>
    <dbReference type="NCBI Taxonomy" id="44930"/>
    <lineage>
        <taxon>Archaea</taxon>
        <taxon>Methanobacteriati</taxon>
        <taxon>Methanobacteriota</taxon>
        <taxon>Stenosarchaea group</taxon>
        <taxon>Halobacteria</taxon>
        <taxon>Halobacteriales</taxon>
        <taxon>Natrialbaceae</taxon>
        <taxon>Natronobacterium</taxon>
    </lineage>
</organism>
<dbReference type="InterPro" id="IPR001509">
    <property type="entry name" value="Epimerase_deHydtase"/>
</dbReference>
<dbReference type="EMBL" id="FORO01000022">
    <property type="protein sequence ID" value="SFJ33115.1"/>
    <property type="molecule type" value="Genomic_DNA"/>
</dbReference>